<protein>
    <submittedName>
        <fullName evidence="2">Uncharacterized protein</fullName>
    </submittedName>
</protein>
<evidence type="ECO:0000313" key="3">
    <source>
        <dbReference type="Proteomes" id="UP000032180"/>
    </source>
</evidence>
<evidence type="ECO:0000313" key="2">
    <source>
        <dbReference type="EnsemblPlants" id="LPERR07G18990.2"/>
    </source>
</evidence>
<proteinExistence type="predicted"/>
<dbReference type="EnsemblPlants" id="LPERR07G18990.2">
    <property type="protein sequence ID" value="LPERR07G18990.2"/>
    <property type="gene ID" value="LPERR07G18990"/>
</dbReference>
<dbReference type="AlphaFoldDB" id="A0A0D9X1D9"/>
<reference evidence="3" key="2">
    <citation type="submission" date="2013-12" db="EMBL/GenBank/DDBJ databases">
        <authorList>
            <person name="Yu Y."/>
            <person name="Lee S."/>
            <person name="de Baynast K."/>
            <person name="Wissotski M."/>
            <person name="Liu L."/>
            <person name="Talag J."/>
            <person name="Goicoechea J."/>
            <person name="Angelova A."/>
            <person name="Jetty R."/>
            <person name="Kudrna D."/>
            <person name="Golser W."/>
            <person name="Rivera L."/>
            <person name="Zhang J."/>
            <person name="Wing R."/>
        </authorList>
    </citation>
    <scope>NUCLEOTIDE SEQUENCE</scope>
</reference>
<evidence type="ECO:0000256" key="1">
    <source>
        <dbReference type="SAM" id="MobiDB-lite"/>
    </source>
</evidence>
<name>A0A0D9X1D9_9ORYZ</name>
<feature type="region of interest" description="Disordered" evidence="1">
    <location>
        <begin position="1"/>
        <end position="37"/>
    </location>
</feature>
<reference evidence="2 3" key="1">
    <citation type="submission" date="2012-08" db="EMBL/GenBank/DDBJ databases">
        <title>Oryza genome evolution.</title>
        <authorList>
            <person name="Wing R.A."/>
        </authorList>
    </citation>
    <scope>NUCLEOTIDE SEQUENCE</scope>
</reference>
<dbReference type="Gramene" id="LPERR07G18990.2">
    <property type="protein sequence ID" value="LPERR07G18990.2"/>
    <property type="gene ID" value="LPERR07G18990"/>
</dbReference>
<keyword evidence="3" id="KW-1185">Reference proteome</keyword>
<dbReference type="Proteomes" id="UP000032180">
    <property type="component" value="Chromosome 7"/>
</dbReference>
<accession>A0A0D9X1D9</accession>
<sequence>MAAARHGAKHGGGAGRHGVAATAAKGRGSDDVGGSAEQHLFALPPSISPRRLPYPVPPATSSCPYLAMACSLRRDRSRLAVIKRRMLATFLG</sequence>
<organism evidence="2 3">
    <name type="scientific">Leersia perrieri</name>
    <dbReference type="NCBI Taxonomy" id="77586"/>
    <lineage>
        <taxon>Eukaryota</taxon>
        <taxon>Viridiplantae</taxon>
        <taxon>Streptophyta</taxon>
        <taxon>Embryophyta</taxon>
        <taxon>Tracheophyta</taxon>
        <taxon>Spermatophyta</taxon>
        <taxon>Magnoliopsida</taxon>
        <taxon>Liliopsida</taxon>
        <taxon>Poales</taxon>
        <taxon>Poaceae</taxon>
        <taxon>BOP clade</taxon>
        <taxon>Oryzoideae</taxon>
        <taxon>Oryzeae</taxon>
        <taxon>Oryzinae</taxon>
        <taxon>Leersia</taxon>
    </lineage>
</organism>
<reference evidence="2" key="3">
    <citation type="submission" date="2015-04" db="UniProtKB">
        <authorList>
            <consortium name="EnsemblPlants"/>
        </authorList>
    </citation>
    <scope>IDENTIFICATION</scope>
</reference>